<protein>
    <submittedName>
        <fullName evidence="2">Uncharacterized protein</fullName>
    </submittedName>
</protein>
<feature type="compositionally biased region" description="Basic and acidic residues" evidence="1">
    <location>
        <begin position="114"/>
        <end position="136"/>
    </location>
</feature>
<dbReference type="OrthoDB" id="3694026at2759"/>
<comment type="caution">
    <text evidence="2">The sequence shown here is derived from an EMBL/GenBank/DDBJ whole genome shotgun (WGS) entry which is preliminary data.</text>
</comment>
<accession>A0A8K0RFE9</accession>
<feature type="compositionally biased region" description="Basic residues" evidence="1">
    <location>
        <begin position="146"/>
        <end position="156"/>
    </location>
</feature>
<organism evidence="2 3">
    <name type="scientific">Paraphoma chrysanthemicola</name>
    <dbReference type="NCBI Taxonomy" id="798071"/>
    <lineage>
        <taxon>Eukaryota</taxon>
        <taxon>Fungi</taxon>
        <taxon>Dikarya</taxon>
        <taxon>Ascomycota</taxon>
        <taxon>Pezizomycotina</taxon>
        <taxon>Dothideomycetes</taxon>
        <taxon>Pleosporomycetidae</taxon>
        <taxon>Pleosporales</taxon>
        <taxon>Pleosporineae</taxon>
        <taxon>Phaeosphaeriaceae</taxon>
        <taxon>Paraphoma</taxon>
    </lineage>
</organism>
<dbReference type="Proteomes" id="UP000813461">
    <property type="component" value="Unassembled WGS sequence"/>
</dbReference>
<name>A0A8K0RFE9_9PLEO</name>
<feature type="compositionally biased region" description="Basic and acidic residues" evidence="1">
    <location>
        <begin position="295"/>
        <end position="313"/>
    </location>
</feature>
<evidence type="ECO:0000313" key="2">
    <source>
        <dbReference type="EMBL" id="KAH7093385.1"/>
    </source>
</evidence>
<evidence type="ECO:0000313" key="3">
    <source>
        <dbReference type="Proteomes" id="UP000813461"/>
    </source>
</evidence>
<feature type="compositionally biased region" description="Polar residues" evidence="1">
    <location>
        <begin position="90"/>
        <end position="99"/>
    </location>
</feature>
<feature type="region of interest" description="Disordered" evidence="1">
    <location>
        <begin position="62"/>
        <end position="242"/>
    </location>
</feature>
<feature type="compositionally biased region" description="Polar residues" evidence="1">
    <location>
        <begin position="197"/>
        <end position="206"/>
    </location>
</feature>
<dbReference type="AlphaFoldDB" id="A0A8K0RFE9"/>
<evidence type="ECO:0000256" key="1">
    <source>
        <dbReference type="SAM" id="MobiDB-lite"/>
    </source>
</evidence>
<feature type="compositionally biased region" description="Polar residues" evidence="1">
    <location>
        <begin position="160"/>
        <end position="179"/>
    </location>
</feature>
<proteinExistence type="predicted"/>
<reference evidence="2" key="1">
    <citation type="journal article" date="2021" name="Nat. Commun.">
        <title>Genetic determinants of endophytism in the Arabidopsis root mycobiome.</title>
        <authorList>
            <person name="Mesny F."/>
            <person name="Miyauchi S."/>
            <person name="Thiergart T."/>
            <person name="Pickel B."/>
            <person name="Atanasova L."/>
            <person name="Karlsson M."/>
            <person name="Huettel B."/>
            <person name="Barry K.W."/>
            <person name="Haridas S."/>
            <person name="Chen C."/>
            <person name="Bauer D."/>
            <person name="Andreopoulos W."/>
            <person name="Pangilinan J."/>
            <person name="LaButti K."/>
            <person name="Riley R."/>
            <person name="Lipzen A."/>
            <person name="Clum A."/>
            <person name="Drula E."/>
            <person name="Henrissat B."/>
            <person name="Kohler A."/>
            <person name="Grigoriev I.V."/>
            <person name="Martin F.M."/>
            <person name="Hacquard S."/>
        </authorList>
    </citation>
    <scope>NUCLEOTIDE SEQUENCE</scope>
    <source>
        <strain evidence="2">MPI-SDFR-AT-0120</strain>
    </source>
</reference>
<sequence length="338" mass="37630">MSGYDYNARKVMELREFARSANIAYADVRKEALVSALEAWDAAHAPQVAAYLAPIKHQERTRMTVAPKATKATARSAITSNLSRKRKQSASEVSSNQTTKRPKDTSSKQAAQPEYEKHGAEEGSFDPDNHGEEQTVTRKQPTTTRRPQRAAAKKACGRLNGNTNSSQMAGLNTEKSPSGTMPGESPSAMEAGDIPHTTHNVESSPGTGSRRKYTSKSSTTFKDLNQEAQKKPEAEEKEKERAYHKRLHEARLLGAYTDPEVAKTSRVKHRTIMEPLDDRVRLGVEKAPMNQLSGRRQEERMRAEAETAGREVKLWMGGSSPHPEDDERDKSGRWIVEF</sequence>
<dbReference type="EMBL" id="JAGMVJ010000002">
    <property type="protein sequence ID" value="KAH7093385.1"/>
    <property type="molecule type" value="Genomic_DNA"/>
</dbReference>
<feature type="region of interest" description="Disordered" evidence="1">
    <location>
        <begin position="279"/>
        <end position="338"/>
    </location>
</feature>
<keyword evidence="3" id="KW-1185">Reference proteome</keyword>
<feature type="compositionally biased region" description="Basic and acidic residues" evidence="1">
    <location>
        <begin position="224"/>
        <end position="241"/>
    </location>
</feature>
<feature type="compositionally biased region" description="Basic and acidic residues" evidence="1">
    <location>
        <begin position="322"/>
        <end position="332"/>
    </location>
</feature>
<gene>
    <name evidence="2" type="ORF">FB567DRAFT_173525</name>
</gene>